<reference evidence="1 2" key="1">
    <citation type="submission" date="2022-12" db="EMBL/GenBank/DDBJ databases">
        <title>Chromosome-scale assembly of the Ensete ventricosum genome.</title>
        <authorList>
            <person name="Dussert Y."/>
            <person name="Stocks J."/>
            <person name="Wendawek A."/>
            <person name="Woldeyes F."/>
            <person name="Nichols R.A."/>
            <person name="Borrell J.S."/>
        </authorList>
    </citation>
    <scope>NUCLEOTIDE SEQUENCE [LARGE SCALE GENOMIC DNA]</scope>
    <source>
        <strain evidence="2">cv. Maze</strain>
        <tissue evidence="1">Seeds</tissue>
    </source>
</reference>
<sequence length="205" mass="23017">MVRRIESLFHLLPSGAGSESTRSELVEPEQKNNQQAFGRSFLYHLPSGGLVGDRQARHNMYEKQLGDPGDVSFKLARTNNRGDGLLTAVHRDYLRILNHQELLFNDFGDPSVYGNIPERALSLNQCLSYYVEIGMEAIVGMFTSFFGPKGFIPSYDTAVHQYTDSDADAHKCIFWEQLLLQRPTHLRSLKLTGPAITSPSRISVS</sequence>
<gene>
    <name evidence="1" type="ORF">OPV22_005663</name>
</gene>
<protein>
    <submittedName>
        <fullName evidence="1">Uncharacterized protein</fullName>
    </submittedName>
</protein>
<organism evidence="1 2">
    <name type="scientific">Ensete ventricosum</name>
    <name type="common">Abyssinian banana</name>
    <name type="synonym">Musa ensete</name>
    <dbReference type="NCBI Taxonomy" id="4639"/>
    <lineage>
        <taxon>Eukaryota</taxon>
        <taxon>Viridiplantae</taxon>
        <taxon>Streptophyta</taxon>
        <taxon>Embryophyta</taxon>
        <taxon>Tracheophyta</taxon>
        <taxon>Spermatophyta</taxon>
        <taxon>Magnoliopsida</taxon>
        <taxon>Liliopsida</taxon>
        <taxon>Zingiberales</taxon>
        <taxon>Musaceae</taxon>
        <taxon>Ensete</taxon>
    </lineage>
</organism>
<accession>A0AAV8Q203</accession>
<dbReference type="Proteomes" id="UP001222027">
    <property type="component" value="Unassembled WGS sequence"/>
</dbReference>
<comment type="caution">
    <text evidence="1">The sequence shown here is derived from an EMBL/GenBank/DDBJ whole genome shotgun (WGS) entry which is preliminary data.</text>
</comment>
<name>A0AAV8Q203_ENSVE</name>
<dbReference type="EMBL" id="JAQQAF010000002">
    <property type="protein sequence ID" value="KAJ8504777.1"/>
    <property type="molecule type" value="Genomic_DNA"/>
</dbReference>
<keyword evidence="2" id="KW-1185">Reference proteome</keyword>
<evidence type="ECO:0000313" key="2">
    <source>
        <dbReference type="Proteomes" id="UP001222027"/>
    </source>
</evidence>
<proteinExistence type="predicted"/>
<evidence type="ECO:0000313" key="1">
    <source>
        <dbReference type="EMBL" id="KAJ8504777.1"/>
    </source>
</evidence>
<dbReference type="AlphaFoldDB" id="A0AAV8Q203"/>